<feature type="compositionally biased region" description="Low complexity" evidence="1">
    <location>
        <begin position="150"/>
        <end position="165"/>
    </location>
</feature>
<reference evidence="4" key="1">
    <citation type="submission" date="2022-11" db="UniProtKB">
        <authorList>
            <consortium name="WormBaseParasite"/>
        </authorList>
    </citation>
    <scope>IDENTIFICATION</scope>
</reference>
<proteinExistence type="predicted"/>
<dbReference type="Proteomes" id="UP000887540">
    <property type="component" value="Unplaced"/>
</dbReference>
<evidence type="ECO:0000313" key="4">
    <source>
        <dbReference type="WBParaSite" id="ACRNAN_scaffold3596.g10758.t1"/>
    </source>
</evidence>
<dbReference type="PANTHER" id="PTHR19143">
    <property type="entry name" value="FIBRINOGEN/TENASCIN/ANGIOPOEITIN"/>
    <property type="match status" value="1"/>
</dbReference>
<dbReference type="InterPro" id="IPR002181">
    <property type="entry name" value="Fibrinogen_a/b/g_C_dom"/>
</dbReference>
<organism evidence="3 4">
    <name type="scientific">Acrobeloides nanus</name>
    <dbReference type="NCBI Taxonomy" id="290746"/>
    <lineage>
        <taxon>Eukaryota</taxon>
        <taxon>Metazoa</taxon>
        <taxon>Ecdysozoa</taxon>
        <taxon>Nematoda</taxon>
        <taxon>Chromadorea</taxon>
        <taxon>Rhabditida</taxon>
        <taxon>Tylenchina</taxon>
        <taxon>Cephalobomorpha</taxon>
        <taxon>Cephaloboidea</taxon>
        <taxon>Cephalobidae</taxon>
        <taxon>Acrobeloides</taxon>
    </lineage>
</organism>
<feature type="region of interest" description="Disordered" evidence="1">
    <location>
        <begin position="139"/>
        <end position="165"/>
    </location>
</feature>
<dbReference type="SUPFAM" id="SSF56496">
    <property type="entry name" value="Fibrinogen C-terminal domain-like"/>
    <property type="match status" value="1"/>
</dbReference>
<evidence type="ECO:0000256" key="1">
    <source>
        <dbReference type="SAM" id="MobiDB-lite"/>
    </source>
</evidence>
<dbReference type="GO" id="GO:0005615">
    <property type="term" value="C:extracellular space"/>
    <property type="evidence" value="ECO:0007669"/>
    <property type="project" value="TreeGrafter"/>
</dbReference>
<evidence type="ECO:0000313" key="3">
    <source>
        <dbReference type="Proteomes" id="UP000887540"/>
    </source>
</evidence>
<accession>A0A914DSL7</accession>
<protein>
    <submittedName>
        <fullName evidence="4">Fibrinogen C-terminal domain-containing protein</fullName>
    </submittedName>
</protein>
<dbReference type="InterPro" id="IPR050373">
    <property type="entry name" value="Fibrinogen_C-term_domain"/>
</dbReference>
<sequence length="457" mass="50555">MWYANQKCNIRIQVCVYLNTGNSPCSIDDFQNLPSSDWYDLGRVTNNSNNVTFQETTYNSVDNPISFNGSGQYQGFTLSLVATDVTTSSANLIDSYTYQFADGNSARDFTYYAHPRQLENINLDPTLTGVAWYATGNITHTPPPPPPTTPTTVTTTPYTGPTTTPIPVRLDCSDPLITTPGVYLISPQKKAPFQVYCDVVSPGQAYTVIQSRGPKNPNVDFNQTWANYSIGFGEVDHHSNYWVGLQNIYSLTNQNIDYGLRIDLCCGDTAITTSTGDPWYYVNFQIGNESTSYRLHATCLNGCSYGIATSTSVYYSDIGSVFSTWDNFTAVNKLNNSVIQTPYFCSVLNYPATTNRTADHFGNVGGWWFGSCTNNLNGFYYDYGNTSFYSDPNSCTLNLPASGFPSFETGTGIEMATYDQALAKKSYTKVRMALYRLVNGPLTPPPVRDPNEFCKGN</sequence>
<name>A0A914DSL7_9BILA</name>
<dbReference type="InterPro" id="IPR036056">
    <property type="entry name" value="Fibrinogen-like_C"/>
</dbReference>
<dbReference type="SMART" id="SM00186">
    <property type="entry name" value="FBG"/>
    <property type="match status" value="1"/>
</dbReference>
<dbReference type="Gene3D" id="3.90.215.10">
    <property type="entry name" value="Gamma Fibrinogen, chain A, domain 1"/>
    <property type="match status" value="1"/>
</dbReference>
<dbReference type="AlphaFoldDB" id="A0A914DSL7"/>
<dbReference type="PROSITE" id="PS51406">
    <property type="entry name" value="FIBRINOGEN_C_2"/>
    <property type="match status" value="1"/>
</dbReference>
<evidence type="ECO:0000259" key="2">
    <source>
        <dbReference type="PROSITE" id="PS51406"/>
    </source>
</evidence>
<dbReference type="InterPro" id="IPR014716">
    <property type="entry name" value="Fibrinogen_a/b/g_C_1"/>
</dbReference>
<dbReference type="Pfam" id="PF00147">
    <property type="entry name" value="Fibrinogen_C"/>
    <property type="match status" value="1"/>
</dbReference>
<dbReference type="WBParaSite" id="ACRNAN_scaffold3596.g10758.t1">
    <property type="protein sequence ID" value="ACRNAN_scaffold3596.g10758.t1"/>
    <property type="gene ID" value="ACRNAN_scaffold3596.g10758"/>
</dbReference>
<dbReference type="PANTHER" id="PTHR19143:SF444">
    <property type="entry name" value="PROTEIN SCABROUS"/>
    <property type="match status" value="1"/>
</dbReference>
<feature type="domain" description="Fibrinogen C-terminal" evidence="2">
    <location>
        <begin position="163"/>
        <end position="387"/>
    </location>
</feature>
<keyword evidence="3" id="KW-1185">Reference proteome</keyword>